<accession>A0ABZ2A4T5</accession>
<dbReference type="RefSeq" id="WP_329075973.1">
    <property type="nucleotide sequence ID" value="NZ_CP108849.2"/>
</dbReference>
<evidence type="ECO:0000313" key="4">
    <source>
        <dbReference type="Proteomes" id="UP001432209"/>
    </source>
</evidence>
<dbReference type="PANTHER" id="PTHR30006">
    <property type="entry name" value="THIAMINE-BINDING PERIPLASMIC PROTEIN-RELATED"/>
    <property type="match status" value="1"/>
</dbReference>
<feature type="signal peptide" evidence="2">
    <location>
        <begin position="1"/>
        <end position="33"/>
    </location>
</feature>
<dbReference type="PROSITE" id="PS51257">
    <property type="entry name" value="PROKAR_LIPOPROTEIN"/>
    <property type="match status" value="1"/>
</dbReference>
<name>A0ABZ2A4T5_STRNV</name>
<evidence type="ECO:0000256" key="2">
    <source>
        <dbReference type="SAM" id="SignalP"/>
    </source>
</evidence>
<organism evidence="3 4">
    <name type="scientific">Streptomyces niveus</name>
    <name type="common">Streptomyces spheroides</name>
    <dbReference type="NCBI Taxonomy" id="193462"/>
    <lineage>
        <taxon>Bacteria</taxon>
        <taxon>Bacillati</taxon>
        <taxon>Actinomycetota</taxon>
        <taxon>Actinomycetes</taxon>
        <taxon>Kitasatosporales</taxon>
        <taxon>Streptomycetaceae</taxon>
        <taxon>Streptomyces</taxon>
    </lineage>
</organism>
<dbReference type="Proteomes" id="UP001432209">
    <property type="component" value="Chromosome"/>
</dbReference>
<dbReference type="EMBL" id="CP109495">
    <property type="protein sequence ID" value="WUX52310.1"/>
    <property type="molecule type" value="Genomic_DNA"/>
</dbReference>
<dbReference type="SUPFAM" id="SSF53850">
    <property type="entry name" value="Periplasmic binding protein-like II"/>
    <property type="match status" value="1"/>
</dbReference>
<dbReference type="Pfam" id="PF13343">
    <property type="entry name" value="SBP_bac_6"/>
    <property type="match status" value="1"/>
</dbReference>
<keyword evidence="4" id="KW-1185">Reference proteome</keyword>
<reference evidence="3" key="1">
    <citation type="submission" date="2022-10" db="EMBL/GenBank/DDBJ databases">
        <title>The complete genomes of actinobacterial strains from the NBC collection.</title>
        <authorList>
            <person name="Joergensen T.S."/>
            <person name="Alvarez Arevalo M."/>
            <person name="Sterndorff E.B."/>
            <person name="Faurdal D."/>
            <person name="Vuksanovic O."/>
            <person name="Mourched A.-S."/>
            <person name="Charusanti P."/>
            <person name="Shaw S."/>
            <person name="Blin K."/>
            <person name="Weber T."/>
        </authorList>
    </citation>
    <scope>NUCLEOTIDE SEQUENCE</scope>
    <source>
        <strain evidence="3">NBC_01432</strain>
    </source>
</reference>
<sequence length="383" mass="41239">MSHTRPTKSRTARRQAARILAALSAAGALTVAAACAPPPDTAVVDSAATVVDTSRGLVVDGERIADAELLAAAKKEGSISLYSGYIENSEKQVIKAFEHDTGIKVDLVRLVPNRLAERVLSEQGAGQLGADVVRTSDYDIATRMREAGVFQAHQVPGYQKLDDTVRYHGGEFYRVFDPLYTFAYNTALVDKEDAPTSWNDLNEARFKGHLGITQVGAGGSSLALTRFQEDRLGPDYLPALADQQPRIFDSSSAALESLARGEISVATAVVSSVNIAASKNAPIDFVVPDEGMAAYDYFLGKASSAKHAAAAELFVDWNMSRRGQDVFRQIGEFPARSDVAPPKVLGHDLPTVKSGRVVRFEPKVLLGAAAADQRRWLSLFGYL</sequence>
<proteinExistence type="predicted"/>
<feature type="chain" id="PRO_5045781406" evidence="2">
    <location>
        <begin position="34"/>
        <end position="383"/>
    </location>
</feature>
<evidence type="ECO:0000256" key="1">
    <source>
        <dbReference type="ARBA" id="ARBA00022729"/>
    </source>
</evidence>
<keyword evidence="1 2" id="KW-0732">Signal</keyword>
<evidence type="ECO:0000313" key="3">
    <source>
        <dbReference type="EMBL" id="WUX52310.1"/>
    </source>
</evidence>
<protein>
    <submittedName>
        <fullName evidence="3">Extracellular solute-binding protein</fullName>
    </submittedName>
</protein>
<gene>
    <name evidence="3" type="ORF">OG442_12665</name>
</gene>
<dbReference type="Gene3D" id="3.40.190.10">
    <property type="entry name" value="Periplasmic binding protein-like II"/>
    <property type="match status" value="2"/>
</dbReference>